<name>A0A9W8NP70_9PEZI</name>
<reference evidence="2" key="1">
    <citation type="submission" date="2022-07" db="EMBL/GenBank/DDBJ databases">
        <title>Genome Sequence of Xylaria arbuscula.</title>
        <authorList>
            <person name="Buettner E."/>
        </authorList>
    </citation>
    <scope>NUCLEOTIDE SEQUENCE</scope>
    <source>
        <strain evidence="2">VT107</strain>
    </source>
</reference>
<dbReference type="Pfam" id="PF06985">
    <property type="entry name" value="HET"/>
    <property type="match status" value="1"/>
</dbReference>
<organism evidence="2 3">
    <name type="scientific">Xylaria arbuscula</name>
    <dbReference type="NCBI Taxonomy" id="114810"/>
    <lineage>
        <taxon>Eukaryota</taxon>
        <taxon>Fungi</taxon>
        <taxon>Dikarya</taxon>
        <taxon>Ascomycota</taxon>
        <taxon>Pezizomycotina</taxon>
        <taxon>Sordariomycetes</taxon>
        <taxon>Xylariomycetidae</taxon>
        <taxon>Xylariales</taxon>
        <taxon>Xylariaceae</taxon>
        <taxon>Xylaria</taxon>
    </lineage>
</organism>
<feature type="domain" description="Heterokaryon incompatibility" evidence="1">
    <location>
        <begin position="26"/>
        <end position="92"/>
    </location>
</feature>
<dbReference type="PANTHER" id="PTHR10622:SF10">
    <property type="entry name" value="HET DOMAIN-CONTAINING PROTEIN"/>
    <property type="match status" value="1"/>
</dbReference>
<accession>A0A9W8NP70</accession>
<protein>
    <recommendedName>
        <fullName evidence="1">Heterokaryon incompatibility domain-containing protein</fullName>
    </recommendedName>
</protein>
<dbReference type="InterPro" id="IPR010730">
    <property type="entry name" value="HET"/>
</dbReference>
<evidence type="ECO:0000259" key="1">
    <source>
        <dbReference type="Pfam" id="PF06985"/>
    </source>
</evidence>
<evidence type="ECO:0000313" key="2">
    <source>
        <dbReference type="EMBL" id="KAJ3579973.1"/>
    </source>
</evidence>
<dbReference type="EMBL" id="JANPWZ010000040">
    <property type="protein sequence ID" value="KAJ3579973.1"/>
    <property type="molecule type" value="Genomic_DNA"/>
</dbReference>
<dbReference type="PANTHER" id="PTHR10622">
    <property type="entry name" value="HET DOMAIN-CONTAINING PROTEIN"/>
    <property type="match status" value="1"/>
</dbReference>
<comment type="caution">
    <text evidence="2">The sequence shown here is derived from an EMBL/GenBank/DDBJ whole genome shotgun (WGS) entry which is preliminary data.</text>
</comment>
<dbReference type="VEuPathDB" id="FungiDB:F4678DRAFT_468597"/>
<gene>
    <name evidence="2" type="ORF">NPX13_g590</name>
</gene>
<evidence type="ECO:0000313" key="3">
    <source>
        <dbReference type="Proteomes" id="UP001148614"/>
    </source>
</evidence>
<dbReference type="Proteomes" id="UP001148614">
    <property type="component" value="Unassembled WGS sequence"/>
</dbReference>
<keyword evidence="3" id="KW-1185">Reference proteome</keyword>
<proteinExistence type="predicted"/>
<dbReference type="AlphaFoldDB" id="A0A9W8NP70"/>
<sequence>MRLINTATLELKEFLGEPNNPQFPRYAILSHTWGEGEVTFQEMQNIEIARKKEGYDKIAMCCKTALKEGLCWAWVDTCCIDKTSSAELSEGVSSSDIQQPPAKLYWQMSRWFTRGWTLQELIAPYEVIIYDRQWKQLGTKRRLALKLEEKTYIPKEVLLNPSCRCSYTVIARMSWAMGRETTRVEDEAYSLLGLFDINMPLLYGEGNKAMSRLHQEILSIIDDDTIFLGALSPTDILSGWFSDSIKQAESNFLVNPVNIFDKSLTKIRPLPASSDWVVSAQWHPSKMQCNDPRKDPKMRGDVVSSMLSLKPISSALALSRGKQLALGGRPCLETVHAPPVPCRFRKPTTNSGEFIPITMNKQFYIEPDSMEQMMVRDHIESLRVSNRSFCLAMLRCEKEGQIVARYFECVLVNGELVADPLPVYRLVSPETVFNWPYMQCHISHKRSAPGRVSQLWPLRDPANWGSRRDFSTIIFGNGWTLDPVSFSRDPDTSWEHNTYTYKLHLERSDDTWHLTLTYEQPYTVKIILQRQQCDAQCSAVEAEVIDSHNEREGQVTELCHRMPSNDPIPRIRTTMRGVRKSEKKATEQWDKAEGFLSSFAILTWSGLQASTAATTTTVTNSLFWKMLFAIIAIQNPNENRETNEEYLIAFSSDRSSSFSTFATWEFRPSPQHVALLALQINKMLLATKSSYTC</sequence>